<feature type="compositionally biased region" description="Low complexity" evidence="1">
    <location>
        <begin position="149"/>
        <end position="163"/>
    </location>
</feature>
<evidence type="ECO:0000313" key="3">
    <source>
        <dbReference type="EMBL" id="JAI20835.1"/>
    </source>
</evidence>
<feature type="signal peptide" evidence="2">
    <location>
        <begin position="1"/>
        <end position="16"/>
    </location>
</feature>
<feature type="compositionally biased region" description="Polar residues" evidence="1">
    <location>
        <begin position="325"/>
        <end position="349"/>
    </location>
</feature>
<feature type="compositionally biased region" description="Polar residues" evidence="1">
    <location>
        <begin position="168"/>
        <end position="239"/>
    </location>
</feature>
<name>A0A0K8U3D5_BACLA</name>
<organism evidence="3">
    <name type="scientific">Bactrocera latifrons</name>
    <name type="common">Malaysian fruit fly</name>
    <name type="synonym">Chaetodacus latifrons</name>
    <dbReference type="NCBI Taxonomy" id="174628"/>
    <lineage>
        <taxon>Eukaryota</taxon>
        <taxon>Metazoa</taxon>
        <taxon>Ecdysozoa</taxon>
        <taxon>Arthropoda</taxon>
        <taxon>Hexapoda</taxon>
        <taxon>Insecta</taxon>
        <taxon>Pterygota</taxon>
        <taxon>Neoptera</taxon>
        <taxon>Endopterygota</taxon>
        <taxon>Diptera</taxon>
        <taxon>Brachycera</taxon>
        <taxon>Muscomorpha</taxon>
        <taxon>Tephritoidea</taxon>
        <taxon>Tephritidae</taxon>
        <taxon>Bactrocera</taxon>
        <taxon>Bactrocera</taxon>
    </lineage>
</organism>
<reference evidence="3" key="1">
    <citation type="submission" date="2015-06" db="EMBL/GenBank/DDBJ databases">
        <authorList>
            <person name="Hoefler B.C."/>
            <person name="Straight P.D."/>
        </authorList>
    </citation>
    <scope>NUCLEOTIDE SEQUENCE</scope>
</reference>
<evidence type="ECO:0000256" key="1">
    <source>
        <dbReference type="SAM" id="MobiDB-lite"/>
    </source>
</evidence>
<feature type="chain" id="PRO_5005520785" evidence="2">
    <location>
        <begin position="17"/>
        <end position="372"/>
    </location>
</feature>
<evidence type="ECO:0000256" key="2">
    <source>
        <dbReference type="SAM" id="SignalP"/>
    </source>
</evidence>
<gene>
    <name evidence="3" type="ORF">c1_g1_i2</name>
</gene>
<accession>A0A0K8U3D5</accession>
<proteinExistence type="predicted"/>
<feature type="compositionally biased region" description="Polar residues" evidence="1">
    <location>
        <begin position="113"/>
        <end position="126"/>
    </location>
</feature>
<feature type="compositionally biased region" description="Polar residues" evidence="1">
    <location>
        <begin position="248"/>
        <end position="265"/>
    </location>
</feature>
<dbReference type="AlphaFoldDB" id="A0A0K8U3D5"/>
<keyword evidence="2" id="KW-0732">Signal</keyword>
<dbReference type="EMBL" id="GDHF01031479">
    <property type="protein sequence ID" value="JAI20835.1"/>
    <property type="molecule type" value="Transcribed_RNA"/>
</dbReference>
<sequence length="372" mass="39910">MKFVGLFVISVCLAECALLNVQELSGENLNYGALPTYSALKEYATKLNGNSLLQAQYGNSFFPYLTADQNAISSPYLDFIRPQFSVPSNSEVWKPALSNENIISNSNLHAENTQNSFSESLNLQPQPANPISVINVPQSPLEKPTAMLNNPQSQPQNPSNVNVLAIPQTPTVNIQYPPSSQLSSNIQASPTQPQNLTANVQQPPAQEISSSNKFPQSGPQTPTTNVQYPPATELSSTNKFPRPPPQTPTANGQYPPSSELSSTIKLPQPPPQTPTTNVQNPPSPELSSTIKLPQPPPQTPTANGQYPPSSELSSTIKLPKPPPQTSTTNVQLSSNIQLPQPPKAQSNAINRPAPLSSIGQNRPRPPVSGIQG</sequence>
<feature type="region of interest" description="Disordered" evidence="1">
    <location>
        <begin position="113"/>
        <end position="372"/>
    </location>
</feature>
<protein>
    <submittedName>
        <fullName evidence="3">Uncharacterized protein</fullName>
    </submittedName>
</protein>
<feature type="compositionally biased region" description="Polar residues" evidence="1">
    <location>
        <begin position="300"/>
        <end position="316"/>
    </location>
</feature>